<dbReference type="SUPFAM" id="SSF53335">
    <property type="entry name" value="S-adenosyl-L-methionine-dependent methyltransferases"/>
    <property type="match status" value="1"/>
</dbReference>
<dbReference type="PANTHER" id="PTHR47473">
    <property type="entry name" value="BTA1P"/>
    <property type="match status" value="1"/>
</dbReference>
<proteinExistence type="predicted"/>
<reference evidence="1 2" key="1">
    <citation type="journal article" date="2011" name="Science">
        <title>The Selaginella genome identifies genetic changes associated with the evolution of vascular plants.</title>
        <authorList>
            <person name="Banks J.A."/>
            <person name="Nishiyama T."/>
            <person name="Hasebe M."/>
            <person name="Bowman J.L."/>
            <person name="Gribskov M."/>
            <person name="dePamphilis C."/>
            <person name="Albert V.A."/>
            <person name="Aono N."/>
            <person name="Aoyama T."/>
            <person name="Ambrose B.A."/>
            <person name="Ashton N.W."/>
            <person name="Axtell M.J."/>
            <person name="Barker E."/>
            <person name="Barker M.S."/>
            <person name="Bennetzen J.L."/>
            <person name="Bonawitz N.D."/>
            <person name="Chapple C."/>
            <person name="Cheng C."/>
            <person name="Correa L.G."/>
            <person name="Dacre M."/>
            <person name="DeBarry J."/>
            <person name="Dreyer I."/>
            <person name="Elias M."/>
            <person name="Engstrom E.M."/>
            <person name="Estelle M."/>
            <person name="Feng L."/>
            <person name="Finet C."/>
            <person name="Floyd S.K."/>
            <person name="Frommer W.B."/>
            <person name="Fujita T."/>
            <person name="Gramzow L."/>
            <person name="Gutensohn M."/>
            <person name="Harholt J."/>
            <person name="Hattori M."/>
            <person name="Heyl A."/>
            <person name="Hirai T."/>
            <person name="Hiwatashi Y."/>
            <person name="Ishikawa M."/>
            <person name="Iwata M."/>
            <person name="Karol K.G."/>
            <person name="Koehler B."/>
            <person name="Kolukisaoglu U."/>
            <person name="Kubo M."/>
            <person name="Kurata T."/>
            <person name="Lalonde S."/>
            <person name="Li K."/>
            <person name="Li Y."/>
            <person name="Litt A."/>
            <person name="Lyons E."/>
            <person name="Manning G."/>
            <person name="Maruyama T."/>
            <person name="Michael T.P."/>
            <person name="Mikami K."/>
            <person name="Miyazaki S."/>
            <person name="Morinaga S."/>
            <person name="Murata T."/>
            <person name="Mueller-Roeber B."/>
            <person name="Nelson D.R."/>
            <person name="Obara M."/>
            <person name="Oguri Y."/>
            <person name="Olmstead R.G."/>
            <person name="Onodera N."/>
            <person name="Petersen B.L."/>
            <person name="Pils B."/>
            <person name="Prigge M."/>
            <person name="Rensing S.A."/>
            <person name="Riano-Pachon D.M."/>
            <person name="Roberts A.W."/>
            <person name="Sato Y."/>
            <person name="Scheller H.V."/>
            <person name="Schulz B."/>
            <person name="Schulz C."/>
            <person name="Shakirov E.V."/>
            <person name="Shibagaki N."/>
            <person name="Shinohara N."/>
            <person name="Shippen D.E."/>
            <person name="Soerensen I."/>
            <person name="Sotooka R."/>
            <person name="Sugimoto N."/>
            <person name="Sugita M."/>
            <person name="Sumikawa N."/>
            <person name="Tanurdzic M."/>
            <person name="Theissen G."/>
            <person name="Ulvskov P."/>
            <person name="Wakazuki S."/>
            <person name="Weng J.K."/>
            <person name="Willats W.W."/>
            <person name="Wipf D."/>
            <person name="Wolf P.G."/>
            <person name="Yang L."/>
            <person name="Zimmer A.D."/>
            <person name="Zhu Q."/>
            <person name="Mitros T."/>
            <person name="Hellsten U."/>
            <person name="Loque D."/>
            <person name="Otillar R."/>
            <person name="Salamov A."/>
            <person name="Schmutz J."/>
            <person name="Shapiro H."/>
            <person name="Lindquist E."/>
            <person name="Lucas S."/>
            <person name="Rokhsar D."/>
            <person name="Grigoriev I.V."/>
        </authorList>
    </citation>
    <scope>NUCLEOTIDE SEQUENCE [LARGE SCALE GENOMIC DNA]</scope>
</reference>
<gene>
    <name evidence="1" type="ORF">SELMODRAFT_430596</name>
</gene>
<organism evidence="2">
    <name type="scientific">Selaginella moellendorffii</name>
    <name type="common">Spikemoss</name>
    <dbReference type="NCBI Taxonomy" id="88036"/>
    <lineage>
        <taxon>Eukaryota</taxon>
        <taxon>Viridiplantae</taxon>
        <taxon>Streptophyta</taxon>
        <taxon>Embryophyta</taxon>
        <taxon>Tracheophyta</taxon>
        <taxon>Lycopodiopsida</taxon>
        <taxon>Selaginellales</taxon>
        <taxon>Selaginellaceae</taxon>
        <taxon>Selaginella</taxon>
    </lineage>
</organism>
<accession>D8T9W7</accession>
<keyword evidence="2" id="KW-1185">Reference proteome</keyword>
<evidence type="ECO:0000313" key="1">
    <source>
        <dbReference type="EMBL" id="EFJ06563.1"/>
    </source>
</evidence>
<protein>
    <recommendedName>
        <fullName evidence="3">Methyltransferase domain-containing protein</fullName>
    </recommendedName>
</protein>
<dbReference type="Pfam" id="PF13489">
    <property type="entry name" value="Methyltransf_23"/>
    <property type="match status" value="1"/>
</dbReference>
<dbReference type="CDD" id="cd02440">
    <property type="entry name" value="AdoMet_MTases"/>
    <property type="match status" value="1"/>
</dbReference>
<dbReference type="KEGG" id="smo:SELMODRAFT_430596"/>
<dbReference type="Proteomes" id="UP000001514">
    <property type="component" value="Unassembled WGS sequence"/>
</dbReference>
<dbReference type="InParanoid" id="D8T9W7"/>
<dbReference type="OMA" id="DICELVC"/>
<sequence length="250" mass="28462">MAQMVHSVKQDMQCLAAMWFGRITGDTHKERLQAFYSSQAQAYDAFRAGFLHGREQMLVECASRLQGRSGMVWVDLGGGTAENVRMLSRCLDLSAFQNIYVVDLCSALCDVAAAKVEGFGWTNVEVIEEDACEFRPPAPATLVTFSYSLSMIPQFIKVIDRALSYLDVDGIVGVADFTTSAKFDKPERQHSWLRRWFWRAVFDLDCIDLGPERRQYLEHRLATVYEDNSFGKIPYVPILKVPYYIWIGKV</sequence>
<evidence type="ECO:0000313" key="2">
    <source>
        <dbReference type="Proteomes" id="UP000001514"/>
    </source>
</evidence>
<dbReference type="PANTHER" id="PTHR47473:SF1">
    <property type="entry name" value="METHYLTRANSFERASE DOMAIN-CONTAINING PROTEIN"/>
    <property type="match status" value="1"/>
</dbReference>
<evidence type="ECO:0008006" key="3">
    <source>
        <dbReference type="Google" id="ProtNLM"/>
    </source>
</evidence>
<dbReference type="EMBL" id="GL377699">
    <property type="protein sequence ID" value="EFJ06563.1"/>
    <property type="molecule type" value="Genomic_DNA"/>
</dbReference>
<name>D8T9W7_SELML</name>
<dbReference type="Gramene" id="EFJ06563">
    <property type="protein sequence ID" value="EFJ06563"/>
    <property type="gene ID" value="SELMODRAFT_430596"/>
</dbReference>
<dbReference type="Gene3D" id="3.40.50.150">
    <property type="entry name" value="Vaccinia Virus protein VP39"/>
    <property type="match status" value="1"/>
</dbReference>
<dbReference type="AlphaFoldDB" id="D8T9W7"/>
<dbReference type="STRING" id="88036.D8T9W7"/>
<dbReference type="HOGENOM" id="CLU_074480_0_0_1"/>
<dbReference type="InterPro" id="IPR029063">
    <property type="entry name" value="SAM-dependent_MTases_sf"/>
</dbReference>
<dbReference type="eggNOG" id="ENOG502SU6F">
    <property type="taxonomic scope" value="Eukaryota"/>
</dbReference>